<dbReference type="RefSeq" id="WP_183751171.1">
    <property type="nucleotide sequence ID" value="NZ_JACICC010000002.1"/>
</dbReference>
<reference evidence="1 2" key="1">
    <citation type="submission" date="2020-08" db="EMBL/GenBank/DDBJ databases">
        <title>Genomic Encyclopedia of Type Strains, Phase IV (KMG-IV): sequencing the most valuable type-strain genomes for metagenomic binning, comparative biology and taxonomic classification.</title>
        <authorList>
            <person name="Goeker M."/>
        </authorList>
    </citation>
    <scope>NUCLEOTIDE SEQUENCE [LARGE SCALE GENOMIC DNA]</scope>
    <source>
        <strain evidence="1 2">DSM 28760</strain>
    </source>
</reference>
<evidence type="ECO:0000313" key="1">
    <source>
        <dbReference type="EMBL" id="MBB3809185.1"/>
    </source>
</evidence>
<keyword evidence="2" id="KW-1185">Reference proteome</keyword>
<proteinExistence type="predicted"/>
<dbReference type="AlphaFoldDB" id="A0A7W5Z316"/>
<evidence type="ECO:0000313" key="2">
    <source>
        <dbReference type="Proteomes" id="UP000537592"/>
    </source>
</evidence>
<comment type="caution">
    <text evidence="1">The sequence shown here is derived from an EMBL/GenBank/DDBJ whole genome shotgun (WGS) entry which is preliminary data.</text>
</comment>
<dbReference type="Proteomes" id="UP000537592">
    <property type="component" value="Unassembled WGS sequence"/>
</dbReference>
<dbReference type="EMBL" id="JACICC010000002">
    <property type="protein sequence ID" value="MBB3809185.1"/>
    <property type="molecule type" value="Genomic_DNA"/>
</dbReference>
<organism evidence="1 2">
    <name type="scientific">Pseudochelatococcus contaminans</name>
    <dbReference type="NCBI Taxonomy" id="1538103"/>
    <lineage>
        <taxon>Bacteria</taxon>
        <taxon>Pseudomonadati</taxon>
        <taxon>Pseudomonadota</taxon>
        <taxon>Alphaproteobacteria</taxon>
        <taxon>Hyphomicrobiales</taxon>
        <taxon>Chelatococcaceae</taxon>
        <taxon>Pseudochelatococcus</taxon>
    </lineage>
</organism>
<name>A0A7W5Z316_9HYPH</name>
<accession>A0A7W5Z316</accession>
<gene>
    <name evidence="1" type="ORF">FHS81_001255</name>
</gene>
<sequence>MATSTVNASGHRAHIRRARVGDAALVAALLFAHAAKPLLTPTRHVNGASRP</sequence>
<protein>
    <submittedName>
        <fullName evidence="1">Uncharacterized protein</fullName>
    </submittedName>
</protein>